<organism evidence="8 9">
    <name type="scientific">Phyllachora maydis</name>
    <dbReference type="NCBI Taxonomy" id="1825666"/>
    <lineage>
        <taxon>Eukaryota</taxon>
        <taxon>Fungi</taxon>
        <taxon>Dikarya</taxon>
        <taxon>Ascomycota</taxon>
        <taxon>Pezizomycotina</taxon>
        <taxon>Sordariomycetes</taxon>
        <taxon>Sordariomycetidae</taxon>
        <taxon>Phyllachorales</taxon>
        <taxon>Phyllachoraceae</taxon>
        <taxon>Phyllachora</taxon>
    </lineage>
</organism>
<dbReference type="GO" id="GO:0006897">
    <property type="term" value="P:endocytosis"/>
    <property type="evidence" value="ECO:0007669"/>
    <property type="project" value="InterPro"/>
</dbReference>
<dbReference type="GO" id="GO:0043130">
    <property type="term" value="F:ubiquitin binding"/>
    <property type="evidence" value="ECO:0007669"/>
    <property type="project" value="InterPro"/>
</dbReference>
<feature type="region of interest" description="Disordered" evidence="5">
    <location>
        <begin position="1"/>
        <end position="39"/>
    </location>
</feature>
<evidence type="ECO:0000256" key="1">
    <source>
        <dbReference type="ARBA" id="ARBA00011446"/>
    </source>
</evidence>
<keyword evidence="9" id="KW-1185">Reference proteome</keyword>
<dbReference type="EMBL" id="JAQQPM010000009">
    <property type="protein sequence ID" value="KAK2075453.1"/>
    <property type="molecule type" value="Genomic_DNA"/>
</dbReference>
<dbReference type="Gene3D" id="1.25.40.90">
    <property type="match status" value="1"/>
</dbReference>
<evidence type="ECO:0000256" key="5">
    <source>
        <dbReference type="SAM" id="MobiDB-lite"/>
    </source>
</evidence>
<dbReference type="GO" id="GO:0051666">
    <property type="term" value="P:actin cortical patch localization"/>
    <property type="evidence" value="ECO:0007669"/>
    <property type="project" value="TreeGrafter"/>
</dbReference>
<dbReference type="Pfam" id="PF03127">
    <property type="entry name" value="GAT"/>
    <property type="match status" value="1"/>
</dbReference>
<feature type="coiled-coil region" evidence="4">
    <location>
        <begin position="282"/>
        <end position="309"/>
    </location>
</feature>
<dbReference type="PROSITE" id="PS50179">
    <property type="entry name" value="VHS"/>
    <property type="match status" value="1"/>
</dbReference>
<dbReference type="PANTHER" id="PTHR47789">
    <property type="entry name" value="LAS SEVENTEEN-BINDING PROTEIN 5"/>
    <property type="match status" value="1"/>
</dbReference>
<gene>
    <name evidence="8" type="ORF">P8C59_009581</name>
</gene>
<reference evidence="8" key="1">
    <citation type="journal article" date="2023" name="Mol. Plant Microbe Interact.">
        <title>Elucidating the Obligate Nature and Biological Capacity of an Invasive Fungal Corn Pathogen.</title>
        <authorList>
            <person name="MacCready J.S."/>
            <person name="Roggenkamp E.M."/>
            <person name="Gdanetz K."/>
            <person name="Chilvers M.I."/>
        </authorList>
    </citation>
    <scope>NUCLEOTIDE SEQUENCE</scope>
    <source>
        <strain evidence="8">PM02</strain>
    </source>
</reference>
<dbReference type="InterPro" id="IPR045007">
    <property type="entry name" value="LSB5"/>
</dbReference>
<feature type="domain" description="VHS" evidence="6">
    <location>
        <begin position="49"/>
        <end position="179"/>
    </location>
</feature>
<dbReference type="GO" id="GO:0015031">
    <property type="term" value="P:protein transport"/>
    <property type="evidence" value="ECO:0007669"/>
    <property type="project" value="UniProtKB-KW"/>
</dbReference>
<evidence type="ECO:0000313" key="8">
    <source>
        <dbReference type="EMBL" id="KAK2075453.1"/>
    </source>
</evidence>
<dbReference type="InterPro" id="IPR002014">
    <property type="entry name" value="VHS_dom"/>
</dbReference>
<keyword evidence="4" id="KW-0175">Coiled coil</keyword>
<name>A0AAD9MJX8_9PEZI</name>
<comment type="subunit">
    <text evidence="1">Component of the ESCRT-0 complex composed of HSE1 and VPS27.</text>
</comment>
<keyword evidence="3" id="KW-0653">Protein transport</keyword>
<keyword evidence="2" id="KW-0813">Transport</keyword>
<dbReference type="SUPFAM" id="SSF48464">
    <property type="entry name" value="ENTH/VHS domain"/>
    <property type="match status" value="1"/>
</dbReference>
<dbReference type="GO" id="GO:0030479">
    <property type="term" value="C:actin cortical patch"/>
    <property type="evidence" value="ECO:0007669"/>
    <property type="project" value="TreeGrafter"/>
</dbReference>
<dbReference type="InterPro" id="IPR038425">
    <property type="entry name" value="GAT_sf"/>
</dbReference>
<evidence type="ECO:0000256" key="4">
    <source>
        <dbReference type="SAM" id="Coils"/>
    </source>
</evidence>
<feature type="compositionally biased region" description="Basic and acidic residues" evidence="5">
    <location>
        <begin position="416"/>
        <end position="426"/>
    </location>
</feature>
<evidence type="ECO:0000313" key="9">
    <source>
        <dbReference type="Proteomes" id="UP001217918"/>
    </source>
</evidence>
<dbReference type="GO" id="GO:0007015">
    <property type="term" value="P:actin filament organization"/>
    <property type="evidence" value="ECO:0007669"/>
    <property type="project" value="InterPro"/>
</dbReference>
<dbReference type="Gene3D" id="1.20.58.160">
    <property type="match status" value="1"/>
</dbReference>
<dbReference type="GO" id="GO:0035091">
    <property type="term" value="F:phosphatidylinositol binding"/>
    <property type="evidence" value="ECO:0007669"/>
    <property type="project" value="InterPro"/>
</dbReference>
<protein>
    <recommendedName>
        <fullName evidence="10">GAT domain-containing protein</fullName>
    </recommendedName>
</protein>
<dbReference type="SUPFAM" id="SSF89009">
    <property type="entry name" value="GAT-like domain"/>
    <property type="match status" value="1"/>
</dbReference>
<feature type="compositionally biased region" description="Acidic residues" evidence="5">
    <location>
        <begin position="26"/>
        <end position="35"/>
    </location>
</feature>
<dbReference type="PANTHER" id="PTHR47789:SF2">
    <property type="entry name" value="VHS DOMAIN-CONTAINING PROTEIN"/>
    <property type="match status" value="1"/>
</dbReference>
<feature type="compositionally biased region" description="Polar residues" evidence="5">
    <location>
        <begin position="329"/>
        <end position="343"/>
    </location>
</feature>
<evidence type="ECO:0000259" key="6">
    <source>
        <dbReference type="PROSITE" id="PS50179"/>
    </source>
</evidence>
<dbReference type="AlphaFoldDB" id="A0AAD9MJX8"/>
<proteinExistence type="predicted"/>
<dbReference type="GO" id="GO:0007034">
    <property type="term" value="P:vacuolar transport"/>
    <property type="evidence" value="ECO:0007669"/>
    <property type="project" value="UniProtKB-ARBA"/>
</dbReference>
<dbReference type="InterPro" id="IPR008942">
    <property type="entry name" value="ENTH_VHS"/>
</dbReference>
<feature type="region of interest" description="Disordered" evidence="5">
    <location>
        <begin position="314"/>
        <end position="438"/>
    </location>
</feature>
<dbReference type="CDD" id="cd21383">
    <property type="entry name" value="GAT_GGA_Tom1-like"/>
    <property type="match status" value="1"/>
</dbReference>
<sequence length="520" mass="56560">MDTMKRMNKVFSTMRRRPTSVTPDNDVSDPSDDSPEATASRCVRQFCESSGPNNSGDEVTLLPPIVDAAESSPAAAAECARLAKKYMHRDYWSKPSYQYNAIMLLRILADNPGPTFTRNFDKKFVDVVKELLRGGRDNSVRSLLMETLDSFENLKAYDENLALVIEMWKKEKDKANRVYGNRPQQAQPRSLNAPPFQDAYSQNYFARAHSNNKVPDAVELTNRLEEARTSAKLLEEVVAITPPADVLSNELIKEFADRCLSASRSIQGYMAANDPAPDNDTMEGLIDTNEQLQQALNHHQRAVLNARKILGLNERSSGASSPSLPPPINEQTRPNGSGASAANSVPRLNAPPLPQRKSIGNGKGKAADVWKTPALASGSGSGSGLGSGFGSGSAGPLQPTSGTSSRREDEESGQDPFRDASEHGVDSNDGSRLAYEHFHPGGFNGNTSTWASGATSSGKAQVAAEPVTPVSDDEDFPYGYCPYCIEDRLDWKSSFGQTIAIACRLNLAFLYAPKLPDEEY</sequence>
<comment type="caution">
    <text evidence="8">The sequence shown here is derived from an EMBL/GenBank/DDBJ whole genome shotgun (WGS) entry which is preliminary data.</text>
</comment>
<evidence type="ECO:0000259" key="7">
    <source>
        <dbReference type="PROSITE" id="PS50909"/>
    </source>
</evidence>
<evidence type="ECO:0000256" key="2">
    <source>
        <dbReference type="ARBA" id="ARBA00022448"/>
    </source>
</evidence>
<evidence type="ECO:0008006" key="10">
    <source>
        <dbReference type="Google" id="ProtNLM"/>
    </source>
</evidence>
<feature type="domain" description="GAT" evidence="7">
    <location>
        <begin position="215"/>
        <end position="304"/>
    </location>
</feature>
<dbReference type="InterPro" id="IPR004152">
    <property type="entry name" value="GAT_dom"/>
</dbReference>
<evidence type="ECO:0000256" key="3">
    <source>
        <dbReference type="ARBA" id="ARBA00022927"/>
    </source>
</evidence>
<accession>A0AAD9MJX8</accession>
<feature type="compositionally biased region" description="Gly residues" evidence="5">
    <location>
        <begin position="379"/>
        <end position="393"/>
    </location>
</feature>
<dbReference type="Proteomes" id="UP001217918">
    <property type="component" value="Unassembled WGS sequence"/>
</dbReference>
<dbReference type="PROSITE" id="PS50909">
    <property type="entry name" value="GAT"/>
    <property type="match status" value="1"/>
</dbReference>